<evidence type="ECO:0000313" key="4">
    <source>
        <dbReference type="EMBL" id="CAF1590929.1"/>
    </source>
</evidence>
<name>A0A816A347_9BILA</name>
<keyword evidence="3" id="KW-0472">Membrane</keyword>
<keyword evidence="3" id="KW-0812">Transmembrane</keyword>
<feature type="region of interest" description="Disordered" evidence="2">
    <location>
        <begin position="19"/>
        <end position="63"/>
    </location>
</feature>
<dbReference type="Gene3D" id="2.30.30.100">
    <property type="match status" value="3"/>
</dbReference>
<feature type="non-terminal residue" evidence="4">
    <location>
        <position position="326"/>
    </location>
</feature>
<keyword evidence="3" id="KW-1133">Transmembrane helix</keyword>
<dbReference type="PANTHER" id="PTHR44103">
    <property type="entry name" value="PROPROTEIN CONVERTASE P"/>
    <property type="match status" value="1"/>
</dbReference>
<dbReference type="EMBL" id="CAJNOI010007673">
    <property type="protein sequence ID" value="CAF1590929.1"/>
    <property type="molecule type" value="Genomic_DNA"/>
</dbReference>
<evidence type="ECO:0000256" key="2">
    <source>
        <dbReference type="SAM" id="MobiDB-lite"/>
    </source>
</evidence>
<dbReference type="PANTHER" id="PTHR44103:SF1">
    <property type="entry name" value="PROPROTEIN CONVERTASE P"/>
    <property type="match status" value="1"/>
</dbReference>
<evidence type="ECO:0000313" key="7">
    <source>
        <dbReference type="Proteomes" id="UP000663877"/>
    </source>
</evidence>
<evidence type="ECO:0000256" key="1">
    <source>
        <dbReference type="ARBA" id="ARBA00022729"/>
    </source>
</evidence>
<feature type="transmembrane region" description="Helical" evidence="3">
    <location>
        <begin position="70"/>
        <end position="93"/>
    </location>
</feature>
<evidence type="ECO:0000313" key="5">
    <source>
        <dbReference type="EMBL" id="CAF1678615.1"/>
    </source>
</evidence>
<comment type="caution">
    <text evidence="4">The sequence shown here is derived from an EMBL/GenBank/DDBJ whole genome shotgun (WGS) entry which is preliminary data.</text>
</comment>
<dbReference type="SUPFAM" id="SSF69318">
    <property type="entry name" value="Integrin alpha N-terminal domain"/>
    <property type="match status" value="1"/>
</dbReference>
<dbReference type="OrthoDB" id="10250728at2759"/>
<evidence type="ECO:0000313" key="6">
    <source>
        <dbReference type="Proteomes" id="UP000663832"/>
    </source>
</evidence>
<dbReference type="EMBL" id="CAJNOM010008117">
    <property type="protein sequence ID" value="CAF1678615.1"/>
    <property type="molecule type" value="Genomic_DNA"/>
</dbReference>
<dbReference type="Proteomes" id="UP000663877">
    <property type="component" value="Unassembled WGS sequence"/>
</dbReference>
<dbReference type="InterPro" id="IPR028994">
    <property type="entry name" value="Integrin_alpha_N"/>
</dbReference>
<feature type="compositionally biased region" description="Basic residues" evidence="2">
    <location>
        <begin position="53"/>
        <end position="63"/>
    </location>
</feature>
<sequence>IKMTFTDIEMLSLEHQNNQISSDVNPRRTSHSIQNQHPVETISNVLPKTVRTPSKKPDHRSHKLNSKKTLSIFVVFTLISMIIGILTVCFSSPKPLGKTCTFILKSEAPSLIVSDSHPHSIAVADFNNDHLPDIVVPYSGTSNIGIFLRQDNTTFRDQITYSTGFNSLPYAVCVGDFNHDQQTDIAVANYGANNIGIFLAKGNGTFMTQITFSTGSSRPLWIAVGDMNNDKQLDIVVANYGTNDIGILFGDGLGNFATPKTLSTGYDSVPYSLVVSDLNNDGKLDIIVANHGTNNIGIFAGQGNGSFEAQVIISTGYKSQPYSVAV</sequence>
<dbReference type="InterPro" id="IPR013517">
    <property type="entry name" value="FG-GAP"/>
</dbReference>
<dbReference type="Proteomes" id="UP000663832">
    <property type="component" value="Unassembled WGS sequence"/>
</dbReference>
<feature type="compositionally biased region" description="Polar residues" evidence="2">
    <location>
        <begin position="31"/>
        <end position="46"/>
    </location>
</feature>
<proteinExistence type="predicted"/>
<evidence type="ECO:0000256" key="3">
    <source>
        <dbReference type="SAM" id="Phobius"/>
    </source>
</evidence>
<protein>
    <submittedName>
        <fullName evidence="4">Uncharacterized protein</fullName>
    </submittedName>
</protein>
<feature type="non-terminal residue" evidence="4">
    <location>
        <position position="1"/>
    </location>
</feature>
<reference evidence="4" key="1">
    <citation type="submission" date="2021-02" db="EMBL/GenBank/DDBJ databases">
        <authorList>
            <person name="Nowell W R."/>
        </authorList>
    </citation>
    <scope>NUCLEOTIDE SEQUENCE</scope>
</reference>
<dbReference type="Pfam" id="PF13517">
    <property type="entry name" value="FG-GAP_3"/>
    <property type="match status" value="2"/>
</dbReference>
<keyword evidence="1" id="KW-0732">Signal</keyword>
<keyword evidence="6" id="KW-1185">Reference proteome</keyword>
<gene>
    <name evidence="4" type="ORF">BJG266_LOCUS49624</name>
    <name evidence="5" type="ORF">QVE165_LOCUS66713</name>
</gene>
<organism evidence="4 7">
    <name type="scientific">Adineta steineri</name>
    <dbReference type="NCBI Taxonomy" id="433720"/>
    <lineage>
        <taxon>Eukaryota</taxon>
        <taxon>Metazoa</taxon>
        <taxon>Spiralia</taxon>
        <taxon>Gnathifera</taxon>
        <taxon>Rotifera</taxon>
        <taxon>Eurotatoria</taxon>
        <taxon>Bdelloidea</taxon>
        <taxon>Adinetida</taxon>
        <taxon>Adinetidae</taxon>
        <taxon>Adineta</taxon>
    </lineage>
</organism>
<dbReference type="AlphaFoldDB" id="A0A816A347"/>
<accession>A0A816A347</accession>